<feature type="compositionally biased region" description="Low complexity" evidence="6">
    <location>
        <begin position="230"/>
        <end position="247"/>
    </location>
</feature>
<keyword evidence="2" id="KW-0479">Metal-binding</keyword>
<organism evidence="8 9">
    <name type="scientific">Panaeolus cyanescens</name>
    <dbReference type="NCBI Taxonomy" id="181874"/>
    <lineage>
        <taxon>Eukaryota</taxon>
        <taxon>Fungi</taxon>
        <taxon>Dikarya</taxon>
        <taxon>Basidiomycota</taxon>
        <taxon>Agaricomycotina</taxon>
        <taxon>Agaricomycetes</taxon>
        <taxon>Agaricomycetidae</taxon>
        <taxon>Agaricales</taxon>
        <taxon>Agaricineae</taxon>
        <taxon>Galeropsidaceae</taxon>
        <taxon>Panaeolus</taxon>
    </lineage>
</organism>
<evidence type="ECO:0000256" key="3">
    <source>
        <dbReference type="ARBA" id="ARBA00022771"/>
    </source>
</evidence>
<evidence type="ECO:0000256" key="5">
    <source>
        <dbReference type="ARBA" id="ARBA00023242"/>
    </source>
</evidence>
<evidence type="ECO:0000256" key="4">
    <source>
        <dbReference type="ARBA" id="ARBA00022833"/>
    </source>
</evidence>
<evidence type="ECO:0000313" key="9">
    <source>
        <dbReference type="Proteomes" id="UP000284842"/>
    </source>
</evidence>
<dbReference type="Pfam" id="PF05699">
    <property type="entry name" value="Dimer_Tnp_hAT"/>
    <property type="match status" value="1"/>
</dbReference>
<dbReference type="SUPFAM" id="SSF53098">
    <property type="entry name" value="Ribonuclease H-like"/>
    <property type="match status" value="1"/>
</dbReference>
<dbReference type="PANTHER" id="PTHR46481:SF10">
    <property type="entry name" value="ZINC FINGER BED DOMAIN-CONTAINING PROTEIN 39"/>
    <property type="match status" value="1"/>
</dbReference>
<proteinExistence type="predicted"/>
<feature type="compositionally biased region" description="Polar residues" evidence="6">
    <location>
        <begin position="137"/>
        <end position="148"/>
    </location>
</feature>
<keyword evidence="3" id="KW-0863">Zinc-finger</keyword>
<dbReference type="GO" id="GO:0005634">
    <property type="term" value="C:nucleus"/>
    <property type="evidence" value="ECO:0007669"/>
    <property type="project" value="UniProtKB-SubCell"/>
</dbReference>
<reference evidence="8 9" key="1">
    <citation type="journal article" date="2018" name="Evol. Lett.">
        <title>Horizontal gene cluster transfer increased hallucinogenic mushroom diversity.</title>
        <authorList>
            <person name="Reynolds H.T."/>
            <person name="Vijayakumar V."/>
            <person name="Gluck-Thaler E."/>
            <person name="Korotkin H.B."/>
            <person name="Matheny P.B."/>
            <person name="Slot J.C."/>
        </authorList>
    </citation>
    <scope>NUCLEOTIDE SEQUENCE [LARGE SCALE GENOMIC DNA]</scope>
    <source>
        <strain evidence="8 9">2629</strain>
    </source>
</reference>
<keyword evidence="9" id="KW-1185">Reference proteome</keyword>
<protein>
    <recommendedName>
        <fullName evidence="7">HAT C-terminal dimerisation domain-containing protein</fullName>
    </recommendedName>
</protein>
<dbReference type="InParanoid" id="A0A409YVW6"/>
<feature type="compositionally biased region" description="Acidic residues" evidence="6">
    <location>
        <begin position="856"/>
        <end position="873"/>
    </location>
</feature>
<dbReference type="InterPro" id="IPR012337">
    <property type="entry name" value="RNaseH-like_sf"/>
</dbReference>
<dbReference type="GO" id="GO:0008270">
    <property type="term" value="F:zinc ion binding"/>
    <property type="evidence" value="ECO:0007669"/>
    <property type="project" value="UniProtKB-KW"/>
</dbReference>
<comment type="subcellular location">
    <subcellularLocation>
        <location evidence="1">Nucleus</location>
    </subcellularLocation>
</comment>
<keyword evidence="5" id="KW-0539">Nucleus</keyword>
<dbReference type="PANTHER" id="PTHR46481">
    <property type="entry name" value="ZINC FINGER BED DOMAIN-CONTAINING PROTEIN 4"/>
    <property type="match status" value="1"/>
</dbReference>
<accession>A0A409YVW6</accession>
<feature type="region of interest" description="Disordered" evidence="6">
    <location>
        <begin position="166"/>
        <end position="192"/>
    </location>
</feature>
<dbReference type="Proteomes" id="UP000284842">
    <property type="component" value="Unassembled WGS sequence"/>
</dbReference>
<dbReference type="STRING" id="181874.A0A409YVW6"/>
<evidence type="ECO:0000256" key="6">
    <source>
        <dbReference type="SAM" id="MobiDB-lite"/>
    </source>
</evidence>
<evidence type="ECO:0000256" key="1">
    <source>
        <dbReference type="ARBA" id="ARBA00004123"/>
    </source>
</evidence>
<dbReference type="OrthoDB" id="2423954at2759"/>
<feature type="region of interest" description="Disordered" evidence="6">
    <location>
        <begin position="230"/>
        <end position="262"/>
    </location>
</feature>
<name>A0A409YVW6_9AGAR</name>
<dbReference type="EMBL" id="NHTK01000504">
    <property type="protein sequence ID" value="PPR07164.1"/>
    <property type="molecule type" value="Genomic_DNA"/>
</dbReference>
<dbReference type="GO" id="GO:0046983">
    <property type="term" value="F:protein dimerization activity"/>
    <property type="evidence" value="ECO:0007669"/>
    <property type="project" value="InterPro"/>
</dbReference>
<keyword evidence="4" id="KW-0862">Zinc</keyword>
<feature type="domain" description="HAT C-terminal dimerisation" evidence="7">
    <location>
        <begin position="714"/>
        <end position="774"/>
    </location>
</feature>
<feature type="compositionally biased region" description="Pro residues" evidence="6">
    <location>
        <begin position="175"/>
        <end position="189"/>
    </location>
</feature>
<evidence type="ECO:0000313" key="8">
    <source>
        <dbReference type="EMBL" id="PPR07164.1"/>
    </source>
</evidence>
<feature type="compositionally biased region" description="Basic residues" evidence="6">
    <location>
        <begin position="798"/>
        <end position="810"/>
    </location>
</feature>
<dbReference type="AlphaFoldDB" id="A0A409YVW6"/>
<comment type="caution">
    <text evidence="8">The sequence shown here is derived from an EMBL/GenBank/DDBJ whole genome shotgun (WGS) entry which is preliminary data.</text>
</comment>
<evidence type="ECO:0000259" key="7">
    <source>
        <dbReference type="Pfam" id="PF05699"/>
    </source>
</evidence>
<feature type="region of interest" description="Disordered" evidence="6">
    <location>
        <begin position="783"/>
        <end position="877"/>
    </location>
</feature>
<gene>
    <name evidence="8" type="ORF">CVT24_010717</name>
</gene>
<evidence type="ECO:0000256" key="2">
    <source>
        <dbReference type="ARBA" id="ARBA00022723"/>
    </source>
</evidence>
<feature type="compositionally biased region" description="Basic and acidic residues" evidence="6">
    <location>
        <begin position="783"/>
        <end position="797"/>
    </location>
</feature>
<dbReference type="InterPro" id="IPR008906">
    <property type="entry name" value="HATC_C_dom"/>
</dbReference>
<feature type="compositionally biased region" description="Low complexity" evidence="6">
    <location>
        <begin position="811"/>
        <end position="826"/>
    </location>
</feature>
<dbReference type="InterPro" id="IPR052035">
    <property type="entry name" value="ZnF_BED_domain_contain"/>
</dbReference>
<feature type="region of interest" description="Disordered" evidence="6">
    <location>
        <begin position="137"/>
        <end position="156"/>
    </location>
</feature>
<sequence length="1000" mass="112469">MPQSPEDILWLNECFQEHPNANDVPKVAAAFADASMTRKKAFCLACWPAEYNIEVELDTVHIREGKRTNRRDDGMINATLWSGHTKEPGNRWTTSRPESKLRHFKGCERAHAKWPSFIRYLEPAMRARNLIMSPSKTKQIHYSSTPSTNPIPAPQLAPSHFEQLQTHAGVSVSPSPVPSIPGSPSPFHQPSPLQFAGDLTGPFFGPSNHAAAPGSSALFSSSSSYQHPSPSLPSPLSFSSPVIPSPSNKRARTTSTHNLSRKTSHHYLPTWTSDMQQRLGNRLARLTASAGFPYRWIENVEWTHFMTEFLPGALPISRRQLSDTLIPKEAERYRIESKKRAEGCLATLQCDGWSGINFHHFLAFMITTDRREVFSVKVFDTSSERKTADNLLRDIKVVMEILFREWKVEVIAITSDASGESRKARLDYGLEHPAIITPDCWAHQNALVVGDYFRASERDENQYLQAAESANQLITWVRSKTQVIALLKDVQQSLGRVVSVIRPVATRWTAYFMAYKRLLELKTSLCLLVDKKRDRLLVGKTSAQQKATEMIALIQNSLFWHKLEHVKMHLEPLARSSNILQASHARLDQVPLIFGGLLSEYEDMASKHPSDQGLIDVMTASLERRWKNSDQHIYIAAIMLHPLIKTSAFTKDSPWTNPGHIWTLMTRLWSRFYGEEAPISLIDEVNDYLEGKGKYQFLVGYSEAIQTAAESNGKVADPIEMWKGVRSHSDMLPLYRLAHRIFSVCCNSASCERLFSLYGSILTKHRSRLQSKKMNDTAELRMHMRDEHTRNHSETLPKRLKRKLTSHHATHSTVSTTPVVITPITSGHQGGGTTPQEPGDSTAAPAASIQNSTDPLTDDSDSDSASESDENDMWTEPIRTSRRISRLNQKLRDVIGRLRDASAVAEDEDLNTGSPAPPTAFPSVPTASRASRTNLELPISTSLTDLFDFSLPYWRSVREAATMNTLEAEMELHELLDLDAEGEFDDYEETNDMSHPTNSM</sequence>
<feature type="region of interest" description="Disordered" evidence="6">
    <location>
        <begin position="905"/>
        <end position="929"/>
    </location>
</feature>